<evidence type="ECO:0000259" key="1">
    <source>
        <dbReference type="PROSITE" id="PS50011"/>
    </source>
</evidence>
<dbReference type="EMBL" id="ML976615">
    <property type="protein sequence ID" value="KAF1847230.1"/>
    <property type="molecule type" value="Genomic_DNA"/>
</dbReference>
<dbReference type="RefSeq" id="XP_040789793.1">
    <property type="nucleotide sequence ID" value="XM_040936543.1"/>
</dbReference>
<dbReference type="AlphaFoldDB" id="A0A9P4GKG1"/>
<keyword evidence="2" id="KW-0808">Transferase</keyword>
<dbReference type="InterPro" id="IPR000719">
    <property type="entry name" value="Prot_kinase_dom"/>
</dbReference>
<keyword evidence="3" id="KW-1185">Reference proteome</keyword>
<evidence type="ECO:0000313" key="2">
    <source>
        <dbReference type="EMBL" id="KAF1847230.1"/>
    </source>
</evidence>
<reference evidence="2" key="1">
    <citation type="submission" date="2020-01" db="EMBL/GenBank/DDBJ databases">
        <authorList>
            <consortium name="DOE Joint Genome Institute"/>
            <person name="Haridas S."/>
            <person name="Albert R."/>
            <person name="Binder M."/>
            <person name="Bloem J."/>
            <person name="Labutti K."/>
            <person name="Salamov A."/>
            <person name="Andreopoulos B."/>
            <person name="Baker S.E."/>
            <person name="Barry K."/>
            <person name="Bills G."/>
            <person name="Bluhm B.H."/>
            <person name="Cannon C."/>
            <person name="Castanera R."/>
            <person name="Culley D.E."/>
            <person name="Daum C."/>
            <person name="Ezra D."/>
            <person name="Gonzalez J.B."/>
            <person name="Henrissat B."/>
            <person name="Kuo A."/>
            <person name="Liang C."/>
            <person name="Lipzen A."/>
            <person name="Lutzoni F."/>
            <person name="Magnuson J."/>
            <person name="Mondo S."/>
            <person name="Nolan M."/>
            <person name="Ohm R."/>
            <person name="Pangilinan J."/>
            <person name="Park H.-J."/>
            <person name="Ramirez L."/>
            <person name="Alfaro M."/>
            <person name="Sun H."/>
            <person name="Tritt A."/>
            <person name="Yoshinaga Y."/>
            <person name="Zwiers L.-H."/>
            <person name="Turgeon B.G."/>
            <person name="Goodwin S.B."/>
            <person name="Spatafora J.W."/>
            <person name="Crous P.W."/>
            <person name="Grigoriev I.V."/>
        </authorList>
    </citation>
    <scope>NUCLEOTIDE SEQUENCE</scope>
    <source>
        <strain evidence="2">CBS 394.84</strain>
    </source>
</reference>
<keyword evidence="2" id="KW-0418">Kinase</keyword>
<sequence length="959" mass="111125">MAAIEERPTLTNLHQQIGENILIAVGGEKFIQKKNIDEIFTRENITRAVDELHCVSSQDFELVELAEEVFENYRTVFAILIWIHREDDITVFRRRKAVDDRLPLSKATVEQMISSHAQTFVESQCTFLPYYFESGSRHGQEKVYCHEHIASERILPFTKETQTRGPRGNFGEISMVTIPISSQAFLISETESVVVVKKKIKRRKKHSDRTYEEEFTRELRILSFLRPLQHRNVIRLLASYTYNNEHNFLMPCLDMSLKEFLHLDYRFGDFRWDSTFYLALYGLGSALESLHEFRLTNAKHGLDKIAIGYHHDFRTDNILVTKETFVLTDFGLGMLKLPDEDPSTQWFPTTSDYMAPECEDQEYKPQSVSQKIDSWAYGCLVADLITYMQQGPSGVDAFLQLRRESFPNQKNQESTCFYRSQEQLKPCIFQWLDQFASADNLGLIETARSVLIVNPEDRPSMSEARCTLAVPTLRVLVQHVLEKFKQLLDTRKTLQRLSMNLWWAHAQIDLFNHSVSDHFDDDTHFARHAGSFEKCSDTLVKLLRELDSILQTISDTGKLDMSFDTPLQSLAQCLANQLPTKLKERAEAKWFVSLSEGHQNSLIKNTYVQSHEQRDQTRESVRQHMRDLLTKPPDPSEPETVELYHDHKALKYVELMHGHYYGLFNDNWVLVESMYWKPEDPAITVEERHRVMQRRAQGFSQEPKPAPLCLLKCLGFVDERRREDGEEGYSFLYELPPEVNNAKFHGMVSLAAILNRTAADKPTPRDKFQLAYALATFVQEFHLLGCLHETFCARNIVFLRDPLTEVGGNGAWGQYYVIGLQKSRPEGQNWSTEGPAEISLQEEQERHPDYQANGRFLAEYEYYSLGIILLQIGSWSPVLSFKVTELKQLRENKKHAYLERLSRRIGQKFTDVIRVCLDRSLDRDSNALGLSLEEHNQEVLHKFQDKVVTPLAELASLDF</sequence>
<dbReference type="PANTHER" id="PTHR37542">
    <property type="entry name" value="HELO DOMAIN-CONTAINING PROTEIN-RELATED"/>
    <property type="match status" value="1"/>
</dbReference>
<protein>
    <submittedName>
        <fullName evidence="2">Kinase-like protein</fullName>
    </submittedName>
</protein>
<dbReference type="OrthoDB" id="4062651at2759"/>
<dbReference type="InterPro" id="IPR011009">
    <property type="entry name" value="Kinase-like_dom_sf"/>
</dbReference>
<accession>A0A9P4GKG1</accession>
<proteinExistence type="predicted"/>
<gene>
    <name evidence="2" type="ORF">K460DRAFT_402595</name>
</gene>
<organism evidence="2 3">
    <name type="scientific">Cucurbitaria berberidis CBS 394.84</name>
    <dbReference type="NCBI Taxonomy" id="1168544"/>
    <lineage>
        <taxon>Eukaryota</taxon>
        <taxon>Fungi</taxon>
        <taxon>Dikarya</taxon>
        <taxon>Ascomycota</taxon>
        <taxon>Pezizomycotina</taxon>
        <taxon>Dothideomycetes</taxon>
        <taxon>Pleosporomycetidae</taxon>
        <taxon>Pleosporales</taxon>
        <taxon>Pleosporineae</taxon>
        <taxon>Cucurbitariaceae</taxon>
        <taxon>Cucurbitaria</taxon>
    </lineage>
</organism>
<name>A0A9P4GKG1_9PLEO</name>
<feature type="domain" description="Protein kinase" evidence="1">
    <location>
        <begin position="159"/>
        <end position="473"/>
    </location>
</feature>
<dbReference type="Pfam" id="PF00069">
    <property type="entry name" value="Pkinase"/>
    <property type="match status" value="1"/>
</dbReference>
<dbReference type="SUPFAM" id="SSF56112">
    <property type="entry name" value="Protein kinase-like (PK-like)"/>
    <property type="match status" value="1"/>
</dbReference>
<dbReference type="Proteomes" id="UP000800039">
    <property type="component" value="Unassembled WGS sequence"/>
</dbReference>
<dbReference type="GeneID" id="63853793"/>
<dbReference type="GO" id="GO:0004672">
    <property type="term" value="F:protein kinase activity"/>
    <property type="evidence" value="ECO:0007669"/>
    <property type="project" value="InterPro"/>
</dbReference>
<dbReference type="GO" id="GO:0005524">
    <property type="term" value="F:ATP binding"/>
    <property type="evidence" value="ECO:0007669"/>
    <property type="project" value="InterPro"/>
</dbReference>
<dbReference type="PROSITE" id="PS50011">
    <property type="entry name" value="PROTEIN_KINASE_DOM"/>
    <property type="match status" value="1"/>
</dbReference>
<dbReference type="Gene3D" id="1.10.510.10">
    <property type="entry name" value="Transferase(Phosphotransferase) domain 1"/>
    <property type="match status" value="1"/>
</dbReference>
<dbReference type="PANTHER" id="PTHR37542:SF3">
    <property type="entry name" value="PRION-INHIBITION AND PROPAGATION HELO DOMAIN-CONTAINING PROTEIN"/>
    <property type="match status" value="1"/>
</dbReference>
<comment type="caution">
    <text evidence="2">The sequence shown here is derived from an EMBL/GenBank/DDBJ whole genome shotgun (WGS) entry which is preliminary data.</text>
</comment>
<evidence type="ECO:0000313" key="3">
    <source>
        <dbReference type="Proteomes" id="UP000800039"/>
    </source>
</evidence>
<dbReference type="Gene3D" id="3.30.200.20">
    <property type="entry name" value="Phosphorylase Kinase, domain 1"/>
    <property type="match status" value="1"/>
</dbReference>